<protein>
    <submittedName>
        <fullName evidence="2">Pentatricopeptide repeat-containing protein At5g42310-like</fullName>
    </submittedName>
</protein>
<evidence type="ECO:0000256" key="1">
    <source>
        <dbReference type="SAM" id="MobiDB-lite"/>
    </source>
</evidence>
<organism evidence="2">
    <name type="scientific">Rhizophora mucronata</name>
    <name type="common">Asiatic mangrove</name>
    <dbReference type="NCBI Taxonomy" id="61149"/>
    <lineage>
        <taxon>Eukaryota</taxon>
        <taxon>Viridiplantae</taxon>
        <taxon>Streptophyta</taxon>
        <taxon>Embryophyta</taxon>
        <taxon>Tracheophyta</taxon>
        <taxon>Spermatophyta</taxon>
        <taxon>Magnoliopsida</taxon>
        <taxon>eudicotyledons</taxon>
        <taxon>Gunneridae</taxon>
        <taxon>Pentapetalae</taxon>
        <taxon>rosids</taxon>
        <taxon>fabids</taxon>
        <taxon>Malpighiales</taxon>
        <taxon>Rhizophoraceae</taxon>
        <taxon>Rhizophora</taxon>
    </lineage>
</organism>
<feature type="region of interest" description="Disordered" evidence="1">
    <location>
        <begin position="1"/>
        <end position="23"/>
    </location>
</feature>
<reference evidence="2" key="1">
    <citation type="submission" date="2018-02" db="EMBL/GenBank/DDBJ databases">
        <title>Rhizophora mucronata_Transcriptome.</title>
        <authorList>
            <person name="Meera S.P."/>
            <person name="Sreeshan A."/>
            <person name="Augustine A."/>
        </authorList>
    </citation>
    <scope>NUCLEOTIDE SEQUENCE</scope>
    <source>
        <tissue evidence="2">Leaf</tissue>
    </source>
</reference>
<evidence type="ECO:0000313" key="2">
    <source>
        <dbReference type="EMBL" id="MBW97680.1"/>
    </source>
</evidence>
<dbReference type="EMBL" id="GGEC01017197">
    <property type="protein sequence ID" value="MBW97680.1"/>
    <property type="molecule type" value="Transcribed_RNA"/>
</dbReference>
<dbReference type="AlphaFoldDB" id="A0A2P2JW45"/>
<proteinExistence type="predicted"/>
<name>A0A2P2JW45_RHIMU</name>
<sequence length="55" mass="6404">MRKRTVVITGTRAGGQRGGCTRRGKSRWLEEKVAVTEEDWRSDVNGWITSRERRQ</sequence>
<accession>A0A2P2JW45</accession>